<reference evidence="3" key="1">
    <citation type="journal article" date="2011" name="Genome Biol.">
        <title>Comparative genomics of the social amoebae Dictyostelium discoideum and Dictyostelium purpureum.</title>
        <authorList>
            <consortium name="US DOE Joint Genome Institute (JGI-PGF)"/>
            <person name="Sucgang R."/>
            <person name="Kuo A."/>
            <person name="Tian X."/>
            <person name="Salerno W."/>
            <person name="Parikh A."/>
            <person name="Feasley C.L."/>
            <person name="Dalin E."/>
            <person name="Tu H."/>
            <person name="Huang E."/>
            <person name="Barry K."/>
            <person name="Lindquist E."/>
            <person name="Shapiro H."/>
            <person name="Bruce D."/>
            <person name="Schmutz J."/>
            <person name="Salamov A."/>
            <person name="Fey P."/>
            <person name="Gaudet P."/>
            <person name="Anjard C."/>
            <person name="Babu M.M."/>
            <person name="Basu S."/>
            <person name="Bushmanova Y."/>
            <person name="van der Wel H."/>
            <person name="Katoh-Kurasawa M."/>
            <person name="Dinh C."/>
            <person name="Coutinho P.M."/>
            <person name="Saito T."/>
            <person name="Elias M."/>
            <person name="Schaap P."/>
            <person name="Kay R.R."/>
            <person name="Henrissat B."/>
            <person name="Eichinger L."/>
            <person name="Rivero F."/>
            <person name="Putnam N.H."/>
            <person name="West C.M."/>
            <person name="Loomis W.F."/>
            <person name="Chisholm R.L."/>
            <person name="Shaulsky G."/>
            <person name="Strassmann J.E."/>
            <person name="Queller D.C."/>
            <person name="Kuspa A."/>
            <person name="Grigoriev I.V."/>
        </authorList>
    </citation>
    <scope>NUCLEOTIDE SEQUENCE [LARGE SCALE GENOMIC DNA]</scope>
    <source>
        <strain evidence="3">QSDP1</strain>
    </source>
</reference>
<feature type="coiled-coil region" evidence="1">
    <location>
        <begin position="186"/>
        <end position="266"/>
    </location>
</feature>
<organism evidence="2 3">
    <name type="scientific">Dictyostelium purpureum</name>
    <name type="common">Slime mold</name>
    <dbReference type="NCBI Taxonomy" id="5786"/>
    <lineage>
        <taxon>Eukaryota</taxon>
        <taxon>Amoebozoa</taxon>
        <taxon>Evosea</taxon>
        <taxon>Eumycetozoa</taxon>
        <taxon>Dictyostelia</taxon>
        <taxon>Dictyosteliales</taxon>
        <taxon>Dictyosteliaceae</taxon>
        <taxon>Dictyostelium</taxon>
    </lineage>
</organism>
<dbReference type="VEuPathDB" id="AmoebaDB:DICPUDRAFT_96882"/>
<evidence type="ECO:0000313" key="3">
    <source>
        <dbReference type="Proteomes" id="UP000001064"/>
    </source>
</evidence>
<dbReference type="EMBL" id="GL870975">
    <property type="protein sequence ID" value="EGC38489.1"/>
    <property type="molecule type" value="Genomic_DNA"/>
</dbReference>
<gene>
    <name evidence="2" type="ORF">DICPUDRAFT_96882</name>
</gene>
<dbReference type="SUPFAM" id="SSF46565">
    <property type="entry name" value="Chaperone J-domain"/>
    <property type="match status" value="1"/>
</dbReference>
<dbReference type="KEGG" id="dpp:DICPUDRAFT_96882"/>
<keyword evidence="3" id="KW-1185">Reference proteome</keyword>
<protein>
    <recommendedName>
        <fullName evidence="4">J domain-containing protein</fullName>
    </recommendedName>
</protein>
<keyword evidence="1" id="KW-0175">Coiled coil</keyword>
<dbReference type="AlphaFoldDB" id="F0ZC14"/>
<proteinExistence type="predicted"/>
<dbReference type="InterPro" id="IPR036869">
    <property type="entry name" value="J_dom_sf"/>
</dbReference>
<evidence type="ECO:0000256" key="1">
    <source>
        <dbReference type="SAM" id="Coils"/>
    </source>
</evidence>
<dbReference type="Gene3D" id="1.10.287.110">
    <property type="entry name" value="DnaJ domain"/>
    <property type="match status" value="1"/>
</dbReference>
<dbReference type="Proteomes" id="UP000001064">
    <property type="component" value="Unassembled WGS sequence"/>
</dbReference>
<sequence length="361" mass="43447">MYHINNNNFKFIGDTNDMNLEQKRESLQTSKIINNKNKELIEKIKFLEEYQDQIDRDYKIQFVKLKNIDKEKSKEIEEKDQIIQKYSSDIQRYKEIIESLECKLNHYRRENEEIKDINSKKETIIQMFRNKSHILEIEFNIYKIKKEEEIKKLGESNNEIIEIGHSKIRDLMMEIDLLKELGADQCRQYESILNEYQNTINEYQDTVKTFREENEKIKTNQKDELKKVNTKIKVLNNSILSLGKENEELEQRNRDQRNEIQELRLKFKETMVSTNGSGDTFKEYERKEIINNIMNSIDPYQLFGINNNNSNNNQFIDQKMVNNKFRQWALLLHSDKNCNSKDNSSDEAFKKLSDFRDKLFK</sequence>
<dbReference type="RefSeq" id="XP_003284954.1">
    <property type="nucleotide sequence ID" value="XM_003284906.1"/>
</dbReference>
<name>F0ZC14_DICPU</name>
<dbReference type="GeneID" id="10507162"/>
<feature type="coiled-coil region" evidence="1">
    <location>
        <begin position="65"/>
        <end position="117"/>
    </location>
</feature>
<evidence type="ECO:0008006" key="4">
    <source>
        <dbReference type="Google" id="ProtNLM"/>
    </source>
</evidence>
<accession>F0ZC14</accession>
<evidence type="ECO:0000313" key="2">
    <source>
        <dbReference type="EMBL" id="EGC38489.1"/>
    </source>
</evidence>
<dbReference type="InParanoid" id="F0ZC14"/>